<dbReference type="Gene3D" id="3.40.50.11950">
    <property type="match status" value="1"/>
</dbReference>
<dbReference type="GO" id="GO:0006020">
    <property type="term" value="P:inositol metabolic process"/>
    <property type="evidence" value="ECO:0007669"/>
    <property type="project" value="TreeGrafter"/>
</dbReference>
<dbReference type="Gene3D" id="3.30.470.20">
    <property type="entry name" value="ATP-grasp fold, B domain"/>
    <property type="match status" value="1"/>
</dbReference>
<evidence type="ECO:0000256" key="2">
    <source>
        <dbReference type="ARBA" id="ARBA00005609"/>
    </source>
</evidence>
<dbReference type="AlphaFoldDB" id="A0A7S1EYH2"/>
<organism evidence="14">
    <name type="scientific">Noctiluca scintillans</name>
    <name type="common">Sea sparkle</name>
    <name type="synonym">Red tide dinoflagellate</name>
    <dbReference type="NCBI Taxonomy" id="2966"/>
    <lineage>
        <taxon>Eukaryota</taxon>
        <taxon>Sar</taxon>
        <taxon>Alveolata</taxon>
        <taxon>Dinophyceae</taxon>
        <taxon>Noctilucales</taxon>
        <taxon>Noctilucaceae</taxon>
        <taxon>Noctiluca</taxon>
    </lineage>
</organism>
<dbReference type="PROSITE" id="PS00616">
    <property type="entry name" value="HIS_ACID_PHOSPHAT_1"/>
    <property type="match status" value="1"/>
</dbReference>
<keyword evidence="3 11" id="KW-0963">Cytoplasm</keyword>
<evidence type="ECO:0000256" key="5">
    <source>
        <dbReference type="ARBA" id="ARBA00022679"/>
    </source>
</evidence>
<accession>A0A7S1EYH2</accession>
<feature type="region of interest" description="Disordered" evidence="12">
    <location>
        <begin position="847"/>
        <end position="916"/>
    </location>
</feature>
<evidence type="ECO:0000256" key="1">
    <source>
        <dbReference type="ARBA" id="ARBA00004514"/>
    </source>
</evidence>
<dbReference type="SUPFAM" id="SSF53254">
    <property type="entry name" value="Phosphoglycerate mutase-like"/>
    <property type="match status" value="1"/>
</dbReference>
<keyword evidence="8 11" id="KW-0067">ATP-binding</keyword>
<gene>
    <name evidence="14" type="ORF">NSCI0253_LOCUS5588</name>
</gene>
<dbReference type="Pfam" id="PF00328">
    <property type="entry name" value="His_Phos_2"/>
    <property type="match status" value="1"/>
</dbReference>
<evidence type="ECO:0000256" key="11">
    <source>
        <dbReference type="RuleBase" id="RU365032"/>
    </source>
</evidence>
<evidence type="ECO:0000256" key="3">
    <source>
        <dbReference type="ARBA" id="ARBA00022490"/>
    </source>
</evidence>
<evidence type="ECO:0000256" key="6">
    <source>
        <dbReference type="ARBA" id="ARBA00022741"/>
    </source>
</evidence>
<dbReference type="GO" id="GO:0032958">
    <property type="term" value="P:inositol phosphate biosynthetic process"/>
    <property type="evidence" value="ECO:0007669"/>
    <property type="project" value="TreeGrafter"/>
</dbReference>
<feature type="domain" description="VIP1 N-terminal" evidence="13">
    <location>
        <begin position="4"/>
        <end position="92"/>
    </location>
</feature>
<dbReference type="InterPro" id="IPR000560">
    <property type="entry name" value="His_Pase_clade-2"/>
</dbReference>
<evidence type="ECO:0000259" key="13">
    <source>
        <dbReference type="Pfam" id="PF18086"/>
    </source>
</evidence>
<evidence type="ECO:0000256" key="7">
    <source>
        <dbReference type="ARBA" id="ARBA00022777"/>
    </source>
</evidence>
<dbReference type="PANTHER" id="PTHR12750">
    <property type="entry name" value="DIPHOSPHOINOSITOL PENTAKISPHOSPHATE KINASE"/>
    <property type="match status" value="1"/>
</dbReference>
<evidence type="ECO:0000256" key="4">
    <source>
        <dbReference type="ARBA" id="ARBA00022553"/>
    </source>
</evidence>
<evidence type="ECO:0000256" key="12">
    <source>
        <dbReference type="SAM" id="MobiDB-lite"/>
    </source>
</evidence>
<dbReference type="FunFam" id="3.30.470.20:FF:000036">
    <property type="entry name" value="Inositol hexakisphosphate and diphosphoinositol-pentakisphosphate kinase"/>
    <property type="match status" value="1"/>
</dbReference>
<dbReference type="InterPro" id="IPR040557">
    <property type="entry name" value="VIP1_N"/>
</dbReference>
<sequence length="1154" mass="129677">MGKITLGVCCMASKAKSLPMQSILKRLETTGDFAIEVFPEEVILNEPIEDWPKVECLISFASGGFPLDKAIAYCKLVGPRVINNLEYQKKLCNRVEVYRTLQDWGVPCPNFVCINHLNLDGDQLQENENDIVFNGQKLSKPFVEKPLDGDRHDIWIHYPRSVGGGAKKLFRKEKNQSSEFDAQQNTIRRDGEYIYEPFLPTQGTDIKVYTVGVDYIHAEARKAPTVDGKVQRSKDGKEVRYPVVLTQAEKAIGALIVRAFRQNVCGFDILRTDGGSIVCDVNGWSFVKGNQRYYNDCSQLMRLHLLDEMQVKSTRLDAPTIVNTHEEDHRETFSEWTPSDAIQEQNAHQQPERLRCVLVVMRHGDRRPKEKLKFKSKQPVLLKYFDGVEEDGSTEIRLKTTAEMQRLNVHMEAVAGEVRAQLSKLEADGDEGSPPTELQTELRNIELLMEVLSMHDRYSVLEQKVQLKATKWKTKEKEGETVRQVAQVLVVAKWGGELTVKGLEQAEDLGRRLRSDLYPNDPTFGLLRLHATFQHDFKIYSSQEGRCQVTAAAFTKGFLDLEGDLTPILVSLVTRDAFAQGLLDEPIPKKQRDAVKAKIEQLLLSDVDLCSPEILEQACPTDHSGLREAARRIGSPLQLLHKLKNHAMKYVDSIVFSIAQLTDEMRGSSPCDEEDETISYHAIALSRKTAALTQPPVSGAVSGVRSPLVIPSDLKDVKKRQWMYLRRKHNRWRKLLAGIVQLKDPDGGYDNDNVSYDVSKIPDLWDNLYYDMVTHRSILGDNSCAIAEAMVALLHPLAQWVCLSEYGIDQDEKLRIGTDVTWRLVGKILADLEFMFDEDLDEAGKPKQCLEEPVTPCGSARDEPGDSCSQTPTHTTSAFAPLEHAEPDDGWRGISQGRDTSQHKPAARPSAPFEEPRSAGDFLAEAASDMSPKQVPAALPIDSLSSRVSLSKDPRRAQRMRLTPQLRKELSHALRDSSDWHPRLNEEVARLTGISTSHKVRSRIYCTSASTMHSLLNILRHGHTASGTGSIISDLGHINDLNYLTQIVFRCYERDAGENEVDQAERSTRHHGRKTRYRVEILLSSGVQVLRDGQVGQWPEGSELCQERCDVAPLQVVADCVDLEKLEHFLNDVVKEFGHTAGDSSDGPPSEQDD</sequence>
<dbReference type="GO" id="GO:0000828">
    <property type="term" value="F:inositol hexakisphosphate kinase activity"/>
    <property type="evidence" value="ECO:0007669"/>
    <property type="project" value="TreeGrafter"/>
</dbReference>
<dbReference type="InterPro" id="IPR029033">
    <property type="entry name" value="His_PPase_superfam"/>
</dbReference>
<comment type="function">
    <text evidence="11">Bifunctional inositol kinase that acts in concert with the IP6K kinases to synthesize the diphosphate group-containing inositol pyrophosphates diphosphoinositol pentakisphosphate, PP-InsP5, and bis-diphosphoinositol tetrakisphosphate, (PP)2-InsP4. PP-InsP5 and (PP)2-InsP4, also respectively called InsP7 and InsP8, may regulate a variety of cellular processes, including apoptosis, vesicle trafficking, cytoskeletal dynamics, and exocytosis. Phosphorylates inositol hexakisphosphate (InsP6).</text>
</comment>
<dbReference type="EC" id="2.7.4.24" evidence="11"/>
<name>A0A7S1EYH2_NOCSC</name>
<keyword evidence="4" id="KW-0597">Phosphoprotein</keyword>
<dbReference type="GO" id="GO:0005524">
    <property type="term" value="F:ATP binding"/>
    <property type="evidence" value="ECO:0007669"/>
    <property type="project" value="UniProtKB-KW"/>
</dbReference>
<proteinExistence type="inferred from homology"/>
<evidence type="ECO:0000256" key="8">
    <source>
        <dbReference type="ARBA" id="ARBA00022840"/>
    </source>
</evidence>
<feature type="compositionally biased region" description="Polar residues" evidence="12">
    <location>
        <begin position="867"/>
        <end position="878"/>
    </location>
</feature>
<comment type="catalytic activity">
    <reaction evidence="9">
        <text>5-diphospho-1D-myo-inositol 1,2,3,4,6-pentakisphosphate + ATP + H(+) = 1,5-bis(diphospho)-1D-myo-inositol 2,3,4,6-tetrakisphosphate + ADP</text>
        <dbReference type="Rhea" id="RHEA:10276"/>
        <dbReference type="ChEBI" id="CHEBI:15378"/>
        <dbReference type="ChEBI" id="CHEBI:30616"/>
        <dbReference type="ChEBI" id="CHEBI:58628"/>
        <dbReference type="ChEBI" id="CHEBI:77983"/>
        <dbReference type="ChEBI" id="CHEBI:456216"/>
        <dbReference type="EC" id="2.7.4.24"/>
    </reaction>
    <physiologicalReaction direction="left-to-right" evidence="9">
        <dbReference type="Rhea" id="RHEA:10277"/>
    </physiologicalReaction>
</comment>
<keyword evidence="7 11" id="KW-0418">Kinase</keyword>
<dbReference type="CDD" id="cd07061">
    <property type="entry name" value="HP_HAP_like"/>
    <property type="match status" value="1"/>
</dbReference>
<protein>
    <recommendedName>
        <fullName evidence="11">Inositol hexakisphosphate and diphosphoinositol-pentakisphosphate kinase</fullName>
        <ecNumber evidence="11">2.7.4.24</ecNumber>
    </recommendedName>
</protein>
<evidence type="ECO:0000256" key="9">
    <source>
        <dbReference type="ARBA" id="ARBA00033696"/>
    </source>
</evidence>
<comment type="catalytic activity">
    <reaction evidence="10">
        <text>1D-myo-inositol hexakisphosphate + ATP = 1-diphospho-1D-myo-inositol 2,3,4,5,6-pentakisphosphate + ADP</text>
        <dbReference type="Rhea" id="RHEA:37459"/>
        <dbReference type="ChEBI" id="CHEBI:30616"/>
        <dbReference type="ChEBI" id="CHEBI:58130"/>
        <dbReference type="ChEBI" id="CHEBI:74946"/>
        <dbReference type="ChEBI" id="CHEBI:456216"/>
        <dbReference type="EC" id="2.7.4.24"/>
    </reaction>
    <physiologicalReaction direction="left-to-right" evidence="10">
        <dbReference type="Rhea" id="RHEA:37460"/>
    </physiologicalReaction>
</comment>
<dbReference type="GO" id="GO:0033857">
    <property type="term" value="F:5-diphosphoinositol pentakisphosphate 1-kinase activity"/>
    <property type="evidence" value="ECO:0007669"/>
    <property type="project" value="TreeGrafter"/>
</dbReference>
<dbReference type="EMBL" id="HBFQ01007980">
    <property type="protein sequence ID" value="CAD8831241.1"/>
    <property type="molecule type" value="Transcribed_RNA"/>
</dbReference>
<comment type="subcellular location">
    <subcellularLocation>
        <location evidence="1 11">Cytoplasm</location>
        <location evidence="1 11">Cytosol</location>
    </subcellularLocation>
</comment>
<dbReference type="Pfam" id="PF18086">
    <property type="entry name" value="PPIP5K2_N"/>
    <property type="match status" value="1"/>
</dbReference>
<evidence type="ECO:0000256" key="10">
    <source>
        <dbReference type="ARBA" id="ARBA00034629"/>
    </source>
</evidence>
<dbReference type="InterPro" id="IPR037446">
    <property type="entry name" value="His_Pase_VIP1"/>
</dbReference>
<comment type="similarity">
    <text evidence="2 11">Belongs to the histidine acid phosphatase family. VIP1 subfamily.</text>
</comment>
<dbReference type="SUPFAM" id="SSF56059">
    <property type="entry name" value="Glutathione synthetase ATP-binding domain-like"/>
    <property type="match status" value="1"/>
</dbReference>
<dbReference type="InterPro" id="IPR033379">
    <property type="entry name" value="Acid_Pase_AS"/>
</dbReference>
<reference evidence="14" key="1">
    <citation type="submission" date="2021-01" db="EMBL/GenBank/DDBJ databases">
        <authorList>
            <person name="Corre E."/>
            <person name="Pelletier E."/>
            <person name="Niang G."/>
            <person name="Scheremetjew M."/>
            <person name="Finn R."/>
            <person name="Kale V."/>
            <person name="Holt S."/>
            <person name="Cochrane G."/>
            <person name="Meng A."/>
            <person name="Brown T."/>
            <person name="Cohen L."/>
        </authorList>
    </citation>
    <scope>NUCLEOTIDE SEQUENCE</scope>
</reference>
<dbReference type="GO" id="GO:0005829">
    <property type="term" value="C:cytosol"/>
    <property type="evidence" value="ECO:0007669"/>
    <property type="project" value="UniProtKB-SubCell"/>
</dbReference>
<keyword evidence="5 11" id="KW-0808">Transferase</keyword>
<keyword evidence="6 11" id="KW-0547">Nucleotide-binding</keyword>
<evidence type="ECO:0000313" key="14">
    <source>
        <dbReference type="EMBL" id="CAD8831241.1"/>
    </source>
</evidence>
<dbReference type="Gene3D" id="3.40.50.1240">
    <property type="entry name" value="Phosphoglycerate mutase-like"/>
    <property type="match status" value="1"/>
</dbReference>
<dbReference type="PANTHER" id="PTHR12750:SF9">
    <property type="entry name" value="INOSITOL HEXAKISPHOSPHATE AND DIPHOSPHOINOSITOL-PENTAKISPHOSPHATE KINASE"/>
    <property type="match status" value="1"/>
</dbReference>